<reference evidence="3 4" key="1">
    <citation type="journal article" date="2024" name="BMC Genomics">
        <title>Genome assembly of redclaw crayfish (Cherax quadricarinatus) provides insights into its immune adaptation and hypoxia tolerance.</title>
        <authorList>
            <person name="Liu Z."/>
            <person name="Zheng J."/>
            <person name="Li H."/>
            <person name="Fang K."/>
            <person name="Wang S."/>
            <person name="He J."/>
            <person name="Zhou D."/>
            <person name="Weng S."/>
            <person name="Chi M."/>
            <person name="Gu Z."/>
            <person name="He J."/>
            <person name="Li F."/>
            <person name="Wang M."/>
        </authorList>
    </citation>
    <scope>NUCLEOTIDE SEQUENCE [LARGE SCALE GENOMIC DNA]</scope>
    <source>
        <strain evidence="3">ZL_2023a</strain>
    </source>
</reference>
<accession>A0AAW0XNN6</accession>
<name>A0AAW0XNN6_CHEQU</name>
<feature type="non-terminal residue" evidence="3">
    <location>
        <position position="1"/>
    </location>
</feature>
<comment type="caution">
    <text evidence="3">The sequence shown here is derived from an EMBL/GenBank/DDBJ whole genome shotgun (WGS) entry which is preliminary data.</text>
</comment>
<feature type="domain" description="STI1/HOP DP" evidence="2">
    <location>
        <begin position="127"/>
        <end position="169"/>
    </location>
</feature>
<keyword evidence="1" id="KW-0677">Repeat</keyword>
<evidence type="ECO:0000256" key="1">
    <source>
        <dbReference type="ARBA" id="ARBA00022737"/>
    </source>
</evidence>
<evidence type="ECO:0000259" key="2">
    <source>
        <dbReference type="Pfam" id="PF17830"/>
    </source>
</evidence>
<protein>
    <recommendedName>
        <fullName evidence="2">STI1/HOP DP domain-containing protein</fullName>
    </recommendedName>
</protein>
<dbReference type="Proteomes" id="UP001445076">
    <property type="component" value="Unassembled WGS sequence"/>
</dbReference>
<gene>
    <name evidence="3" type="ORF">OTU49_002263</name>
</gene>
<dbReference type="InterPro" id="IPR041243">
    <property type="entry name" value="STI1/HOP_DP"/>
</dbReference>
<organism evidence="3 4">
    <name type="scientific">Cherax quadricarinatus</name>
    <name type="common">Australian red claw crayfish</name>
    <dbReference type="NCBI Taxonomy" id="27406"/>
    <lineage>
        <taxon>Eukaryota</taxon>
        <taxon>Metazoa</taxon>
        <taxon>Ecdysozoa</taxon>
        <taxon>Arthropoda</taxon>
        <taxon>Crustacea</taxon>
        <taxon>Multicrustacea</taxon>
        <taxon>Malacostraca</taxon>
        <taxon>Eumalacostraca</taxon>
        <taxon>Eucarida</taxon>
        <taxon>Decapoda</taxon>
        <taxon>Pleocyemata</taxon>
        <taxon>Astacidea</taxon>
        <taxon>Parastacoidea</taxon>
        <taxon>Parastacidae</taxon>
        <taxon>Cherax</taxon>
    </lineage>
</organism>
<dbReference type="EMBL" id="JARKIK010000030">
    <property type="protein sequence ID" value="KAK8741543.1"/>
    <property type="molecule type" value="Genomic_DNA"/>
</dbReference>
<proteinExistence type="predicted"/>
<dbReference type="AlphaFoldDB" id="A0AAW0XNN6"/>
<evidence type="ECO:0000313" key="3">
    <source>
        <dbReference type="EMBL" id="KAK8741543.1"/>
    </source>
</evidence>
<dbReference type="Pfam" id="PF17830">
    <property type="entry name" value="STI1-HOP_DP"/>
    <property type="match status" value="1"/>
</dbReference>
<dbReference type="Gene3D" id="1.10.260.100">
    <property type="match status" value="2"/>
</dbReference>
<sequence>DGVIMADGVDKLPPLEDIPEVLERVEKTRQMKEAFKDTEKVSKHEVTEKKVNTTKDLQKSVPKSSSNFCGMKKGFLFGGSTKSSGTNKREAVEEVPMIKARPENSSLVLKQVQEAMNANNAMEFQAKLAQRLEANPSVRDVISDPAWIPILDEFQQNPEAAMKKYKDNREITSTLKALCNVLGDTFLHMNSSIRSEEELISSRLMESPHVKEALTDPFVQEMMVFMKQGANDKVHRCFQSANQSQKKNIQTLIDVGLFAFSM</sequence>
<evidence type="ECO:0000313" key="4">
    <source>
        <dbReference type="Proteomes" id="UP001445076"/>
    </source>
</evidence>
<keyword evidence="4" id="KW-1185">Reference proteome</keyword>